<reference evidence="5" key="1">
    <citation type="submission" date="2021-06" db="EMBL/GenBank/DDBJ databases">
        <authorList>
            <person name="Kallberg Y."/>
            <person name="Tangrot J."/>
            <person name="Rosling A."/>
        </authorList>
    </citation>
    <scope>NUCLEOTIDE SEQUENCE</scope>
    <source>
        <strain evidence="5">BR232B</strain>
    </source>
</reference>
<evidence type="ECO:0000256" key="1">
    <source>
        <dbReference type="PROSITE-ProRule" id="PRU00047"/>
    </source>
</evidence>
<dbReference type="EMBL" id="CAJVPI010001983">
    <property type="protein sequence ID" value="CAG8632681.1"/>
    <property type="molecule type" value="Genomic_DNA"/>
</dbReference>
<dbReference type="GO" id="GO:0003676">
    <property type="term" value="F:nucleic acid binding"/>
    <property type="evidence" value="ECO:0007669"/>
    <property type="project" value="InterPro"/>
</dbReference>
<feature type="coiled-coil region" evidence="2">
    <location>
        <begin position="58"/>
        <end position="99"/>
    </location>
</feature>
<feature type="domain" description="CCHC-type" evidence="4">
    <location>
        <begin position="737"/>
        <end position="753"/>
    </location>
</feature>
<sequence>MAFQRPRPPKRQSLLSSKDRTIHRIATDRELELEQINQILRDELSVEISHNKANEKWISRLERDLINCEKEINRKDVAIVASNEEIKEFQTEISSLRKEFLKHRIRVITSRENSPIRGQSPDQDITSDNMARTRQARTIEDYLADVQDGIQRILAQFTPTNRLRIPTERLVNGIDGSLNNIRRLTGDLRQNHAQLNTRHNTLRQNFDNIRNERDALRAQTNLDQQNLNIFGQQNIILRRQLEEIEKSRNFWKLNAIYIKAQKDRHISELLHKQFALQLLNKRSNQQLQRQLQQCQADNGLLEYNRDRLFDRYYNKFKDRKASHIKWKNREQYDEDIDIFISRLSSYLAGTGINPVGARDQAFGILRGCLSGRALEWFDRKILGKRWELHNIFANHGQAGMGNLRARTMAQMNTSNSFRNPSIAHDYANIAGNNAVTVGVSMIPAEAFTEDWRLAGGQPSDRPVNAINAGNNNPIVFGDIRIGQALYWLRTQYPTVISEKRNLVYGSLVQGSEPIGEFYSKLLKYGKMLNLDEQQIKGQFLRGLSPDLEDDAERIGTEQPLADLFEILERIEMRRAEKKLGLVTKIPQSGYKSSTKSHGKDNYSSNTGMTKDEIENFVKSIMASTQSQPVSQTISSKPQENQITLSQDEFKKIIVSLKGSIAKGQQTLKKLPGPGKRKADDLAIDRFLESLPDKTGLPGEDYDYDPVEDLRLQFEQLDINQAKLARVIHAVLKSSRYKCSECGKSGHNSRNCPKNKKKSKSRRSNKSRSKKKDMLEKVLLPHQLEKLKSEDKYLTTPDFVNYREPISEILESDGEEEMLDDPMEIDFVRRKEPTTSLATIPVKIKRLKIPALVLDSGAEPPITSEDIVKRVNWPIDKSEKYDLSGVATVPTESIGIARNFPITFPPGFTIREDFVVVRVPKPTLIFPNPLLKKYKCAIDWGKDELKIPFNGKDHIIPVTMHKVKNKLEVNCATVSQNNKPLISDQISQEVDSDKNNNVPLEEWHAPVGFSPDSDDPSLKKNA</sequence>
<proteinExistence type="predicted"/>
<feature type="compositionally biased region" description="Basic residues" evidence="3">
    <location>
        <begin position="752"/>
        <end position="770"/>
    </location>
</feature>
<gene>
    <name evidence="5" type="ORF">PBRASI_LOCUS9341</name>
</gene>
<comment type="caution">
    <text evidence="5">The sequence shown here is derived from an EMBL/GenBank/DDBJ whole genome shotgun (WGS) entry which is preliminary data.</text>
</comment>
<dbReference type="Proteomes" id="UP000789739">
    <property type="component" value="Unassembled WGS sequence"/>
</dbReference>
<evidence type="ECO:0000256" key="2">
    <source>
        <dbReference type="SAM" id="Coils"/>
    </source>
</evidence>
<dbReference type="GO" id="GO:0008270">
    <property type="term" value="F:zinc ion binding"/>
    <property type="evidence" value="ECO:0007669"/>
    <property type="project" value="UniProtKB-KW"/>
</dbReference>
<dbReference type="PROSITE" id="PS50158">
    <property type="entry name" value="ZF_CCHC"/>
    <property type="match status" value="1"/>
</dbReference>
<dbReference type="InterPro" id="IPR021109">
    <property type="entry name" value="Peptidase_aspartic_dom_sf"/>
</dbReference>
<feature type="region of interest" description="Disordered" evidence="3">
    <location>
        <begin position="983"/>
        <end position="1021"/>
    </location>
</feature>
<dbReference type="Gene3D" id="4.10.60.10">
    <property type="entry name" value="Zinc finger, CCHC-type"/>
    <property type="match status" value="1"/>
</dbReference>
<keyword evidence="1" id="KW-0479">Metal-binding</keyword>
<dbReference type="InterPro" id="IPR001878">
    <property type="entry name" value="Znf_CCHC"/>
</dbReference>
<evidence type="ECO:0000313" key="6">
    <source>
        <dbReference type="Proteomes" id="UP000789739"/>
    </source>
</evidence>
<dbReference type="SMART" id="SM00343">
    <property type="entry name" value="ZnF_C2HC"/>
    <property type="match status" value="1"/>
</dbReference>
<feature type="region of interest" description="Disordered" evidence="3">
    <location>
        <begin position="739"/>
        <end position="774"/>
    </location>
</feature>
<keyword evidence="6" id="KW-1185">Reference proteome</keyword>
<keyword evidence="1" id="KW-0863">Zinc-finger</keyword>
<evidence type="ECO:0000256" key="3">
    <source>
        <dbReference type="SAM" id="MobiDB-lite"/>
    </source>
</evidence>
<evidence type="ECO:0000259" key="4">
    <source>
        <dbReference type="PROSITE" id="PS50158"/>
    </source>
</evidence>
<evidence type="ECO:0000313" key="5">
    <source>
        <dbReference type="EMBL" id="CAG8632681.1"/>
    </source>
</evidence>
<keyword evidence="1" id="KW-0862">Zinc</keyword>
<keyword evidence="2" id="KW-0175">Coiled coil</keyword>
<organism evidence="5 6">
    <name type="scientific">Paraglomus brasilianum</name>
    <dbReference type="NCBI Taxonomy" id="144538"/>
    <lineage>
        <taxon>Eukaryota</taxon>
        <taxon>Fungi</taxon>
        <taxon>Fungi incertae sedis</taxon>
        <taxon>Mucoromycota</taxon>
        <taxon>Glomeromycotina</taxon>
        <taxon>Glomeromycetes</taxon>
        <taxon>Paraglomerales</taxon>
        <taxon>Paraglomeraceae</taxon>
        <taxon>Paraglomus</taxon>
    </lineage>
</organism>
<dbReference type="InterPro" id="IPR036875">
    <property type="entry name" value="Znf_CCHC_sf"/>
</dbReference>
<dbReference type="SUPFAM" id="SSF57756">
    <property type="entry name" value="Retrovirus zinc finger-like domains"/>
    <property type="match status" value="1"/>
</dbReference>
<protein>
    <submittedName>
        <fullName evidence="5">7391_t:CDS:1</fullName>
    </submittedName>
</protein>
<dbReference type="OrthoDB" id="2386225at2759"/>
<accession>A0A9N9DEK9</accession>
<name>A0A9N9DEK9_9GLOM</name>
<dbReference type="Gene3D" id="2.40.70.10">
    <property type="entry name" value="Acid Proteases"/>
    <property type="match status" value="1"/>
</dbReference>
<dbReference type="AlphaFoldDB" id="A0A9N9DEK9"/>
<feature type="coiled-coil region" evidence="2">
    <location>
        <begin position="192"/>
        <end position="219"/>
    </location>
</feature>